<sequence>MSNRITKRAAKGPARSRNSAPADVLTVAASEPRRTERKSVPDNKPAAFIAMLKSGKFSDLTLRVGGALDGEDSEVKEFRVHSFVLCSQSDFFAACLESGMKETEERVINLPEDRIDDIRRLLHFLYCGTYWEHPPGTQASTSDELYEQYREPSEPRTAAQRDEDPVMVNARMYNLGDKFGIPGLKVQVLKRIEHYISTFRLERWRLVLGEEPEEEPNPHWIKGHSVRVISGNWQRLLDALEEACEGSSEGADSPLAKALAVPIGQVVPPIWGWRDEDIDVITGKWNELYAMLGDRPEVLRAVFVELAQDAWGTYGLAFKEARERDEERDHLEHMVEYLCGHLQGSVLNTKPFQCGPCSNNNSEGSVMLPERDAKTGRYEWKCSSCQETFRNQAREYLSERDGTATSTVEVAVVAGDASVDASADVAAEISSGDSESSDGSDSEDSDGSGTSDDSDSTESGEDMMEE</sequence>
<dbReference type="Proteomes" id="UP000275078">
    <property type="component" value="Unassembled WGS sequence"/>
</dbReference>
<organism evidence="3 4">
    <name type="scientific">Ascobolus immersus RN42</name>
    <dbReference type="NCBI Taxonomy" id="1160509"/>
    <lineage>
        <taxon>Eukaryota</taxon>
        <taxon>Fungi</taxon>
        <taxon>Dikarya</taxon>
        <taxon>Ascomycota</taxon>
        <taxon>Pezizomycotina</taxon>
        <taxon>Pezizomycetes</taxon>
        <taxon>Pezizales</taxon>
        <taxon>Ascobolaceae</taxon>
        <taxon>Ascobolus</taxon>
    </lineage>
</organism>
<dbReference type="InterPro" id="IPR000210">
    <property type="entry name" value="BTB/POZ_dom"/>
</dbReference>
<gene>
    <name evidence="3" type="ORF">BJ508DRAFT_417485</name>
</gene>
<dbReference type="OrthoDB" id="6359816at2759"/>
<feature type="compositionally biased region" description="Low complexity" evidence="1">
    <location>
        <begin position="424"/>
        <end position="434"/>
    </location>
</feature>
<reference evidence="3 4" key="1">
    <citation type="journal article" date="2018" name="Nat. Ecol. Evol.">
        <title>Pezizomycetes genomes reveal the molecular basis of ectomycorrhizal truffle lifestyle.</title>
        <authorList>
            <person name="Murat C."/>
            <person name="Payen T."/>
            <person name="Noel B."/>
            <person name="Kuo A."/>
            <person name="Morin E."/>
            <person name="Chen J."/>
            <person name="Kohler A."/>
            <person name="Krizsan K."/>
            <person name="Balestrini R."/>
            <person name="Da Silva C."/>
            <person name="Montanini B."/>
            <person name="Hainaut M."/>
            <person name="Levati E."/>
            <person name="Barry K.W."/>
            <person name="Belfiori B."/>
            <person name="Cichocki N."/>
            <person name="Clum A."/>
            <person name="Dockter R.B."/>
            <person name="Fauchery L."/>
            <person name="Guy J."/>
            <person name="Iotti M."/>
            <person name="Le Tacon F."/>
            <person name="Lindquist E.A."/>
            <person name="Lipzen A."/>
            <person name="Malagnac F."/>
            <person name="Mello A."/>
            <person name="Molinier V."/>
            <person name="Miyauchi S."/>
            <person name="Poulain J."/>
            <person name="Riccioni C."/>
            <person name="Rubini A."/>
            <person name="Sitrit Y."/>
            <person name="Splivallo R."/>
            <person name="Traeger S."/>
            <person name="Wang M."/>
            <person name="Zifcakova L."/>
            <person name="Wipf D."/>
            <person name="Zambonelli A."/>
            <person name="Paolocci F."/>
            <person name="Nowrousian M."/>
            <person name="Ottonello S."/>
            <person name="Baldrian P."/>
            <person name="Spatafora J.W."/>
            <person name="Henrissat B."/>
            <person name="Nagy L.G."/>
            <person name="Aury J.M."/>
            <person name="Wincker P."/>
            <person name="Grigoriev I.V."/>
            <person name="Bonfante P."/>
            <person name="Martin F.M."/>
        </authorList>
    </citation>
    <scope>NUCLEOTIDE SEQUENCE [LARGE SCALE GENOMIC DNA]</scope>
    <source>
        <strain evidence="3 4">RN42</strain>
    </source>
</reference>
<keyword evidence="4" id="KW-1185">Reference proteome</keyword>
<dbReference type="EMBL" id="ML119739">
    <property type="protein sequence ID" value="RPA76715.1"/>
    <property type="molecule type" value="Genomic_DNA"/>
</dbReference>
<dbReference type="PROSITE" id="PS50097">
    <property type="entry name" value="BTB"/>
    <property type="match status" value="1"/>
</dbReference>
<dbReference type="SUPFAM" id="SSF54695">
    <property type="entry name" value="POZ domain"/>
    <property type="match status" value="1"/>
</dbReference>
<feature type="compositionally biased region" description="Acidic residues" evidence="1">
    <location>
        <begin position="435"/>
        <end position="466"/>
    </location>
</feature>
<feature type="region of interest" description="Disordered" evidence="1">
    <location>
        <begin position="1"/>
        <end position="42"/>
    </location>
</feature>
<protein>
    <recommendedName>
        <fullName evidence="2">BTB domain-containing protein</fullName>
    </recommendedName>
</protein>
<evidence type="ECO:0000256" key="1">
    <source>
        <dbReference type="SAM" id="MobiDB-lite"/>
    </source>
</evidence>
<proteinExistence type="predicted"/>
<evidence type="ECO:0000313" key="3">
    <source>
        <dbReference type="EMBL" id="RPA76715.1"/>
    </source>
</evidence>
<dbReference type="Pfam" id="PF00651">
    <property type="entry name" value="BTB"/>
    <property type="match status" value="1"/>
</dbReference>
<dbReference type="SMART" id="SM00225">
    <property type="entry name" value="BTB"/>
    <property type="match status" value="1"/>
</dbReference>
<feature type="region of interest" description="Disordered" evidence="1">
    <location>
        <begin position="424"/>
        <end position="466"/>
    </location>
</feature>
<dbReference type="PANTHER" id="PTHR47843">
    <property type="entry name" value="BTB DOMAIN-CONTAINING PROTEIN-RELATED"/>
    <property type="match status" value="1"/>
</dbReference>
<feature type="compositionally biased region" description="Basic residues" evidence="1">
    <location>
        <begin position="1"/>
        <end position="10"/>
    </location>
</feature>
<dbReference type="PANTHER" id="PTHR47843:SF5">
    <property type="entry name" value="BTB_POZ DOMAIN PROTEIN"/>
    <property type="match status" value="1"/>
</dbReference>
<feature type="compositionally biased region" description="Basic and acidic residues" evidence="1">
    <location>
        <begin position="31"/>
        <end position="41"/>
    </location>
</feature>
<feature type="domain" description="BTB" evidence="2">
    <location>
        <begin position="58"/>
        <end position="128"/>
    </location>
</feature>
<dbReference type="STRING" id="1160509.A0A3N4HS93"/>
<dbReference type="CDD" id="cd18186">
    <property type="entry name" value="BTB_POZ_ZBTB_KLHL-like"/>
    <property type="match status" value="1"/>
</dbReference>
<evidence type="ECO:0000313" key="4">
    <source>
        <dbReference type="Proteomes" id="UP000275078"/>
    </source>
</evidence>
<name>A0A3N4HS93_ASCIM</name>
<evidence type="ECO:0000259" key="2">
    <source>
        <dbReference type="PROSITE" id="PS50097"/>
    </source>
</evidence>
<dbReference type="Gene3D" id="3.30.710.10">
    <property type="entry name" value="Potassium Channel Kv1.1, Chain A"/>
    <property type="match status" value="1"/>
</dbReference>
<dbReference type="InterPro" id="IPR011333">
    <property type="entry name" value="SKP1/BTB/POZ_sf"/>
</dbReference>
<accession>A0A3N4HS93</accession>
<dbReference type="AlphaFoldDB" id="A0A3N4HS93"/>